<evidence type="ECO:0000313" key="1">
    <source>
        <dbReference type="EMBL" id="JAE33034.1"/>
    </source>
</evidence>
<dbReference type="EMBL" id="GBRH01164862">
    <property type="protein sequence ID" value="JAE33034.1"/>
    <property type="molecule type" value="Transcribed_RNA"/>
</dbReference>
<sequence length="45" mass="4563">MLDEATLAKAKGAELALAVAEHGKDTCFSFLLSSSALALATSAHT</sequence>
<accession>A0A0A9HB47</accession>
<organism evidence="1">
    <name type="scientific">Arundo donax</name>
    <name type="common">Giant reed</name>
    <name type="synonym">Donax arundinaceus</name>
    <dbReference type="NCBI Taxonomy" id="35708"/>
    <lineage>
        <taxon>Eukaryota</taxon>
        <taxon>Viridiplantae</taxon>
        <taxon>Streptophyta</taxon>
        <taxon>Embryophyta</taxon>
        <taxon>Tracheophyta</taxon>
        <taxon>Spermatophyta</taxon>
        <taxon>Magnoliopsida</taxon>
        <taxon>Liliopsida</taxon>
        <taxon>Poales</taxon>
        <taxon>Poaceae</taxon>
        <taxon>PACMAD clade</taxon>
        <taxon>Arundinoideae</taxon>
        <taxon>Arundineae</taxon>
        <taxon>Arundo</taxon>
    </lineage>
</organism>
<protein>
    <submittedName>
        <fullName evidence="1">Uncharacterized protein</fullName>
    </submittedName>
</protein>
<dbReference type="AlphaFoldDB" id="A0A0A9HB47"/>
<name>A0A0A9HB47_ARUDO</name>
<reference evidence="1" key="2">
    <citation type="journal article" date="2015" name="Data Brief">
        <title>Shoot transcriptome of the giant reed, Arundo donax.</title>
        <authorList>
            <person name="Barrero R.A."/>
            <person name="Guerrero F.D."/>
            <person name="Moolhuijzen P."/>
            <person name="Goolsby J.A."/>
            <person name="Tidwell J."/>
            <person name="Bellgard S.E."/>
            <person name="Bellgard M.I."/>
        </authorList>
    </citation>
    <scope>NUCLEOTIDE SEQUENCE</scope>
    <source>
        <tissue evidence="1">Shoot tissue taken approximately 20 cm above the soil surface</tissue>
    </source>
</reference>
<proteinExistence type="predicted"/>
<reference evidence="1" key="1">
    <citation type="submission" date="2014-09" db="EMBL/GenBank/DDBJ databases">
        <authorList>
            <person name="Magalhaes I.L.F."/>
            <person name="Oliveira U."/>
            <person name="Santos F.R."/>
            <person name="Vidigal T.H.D.A."/>
            <person name="Brescovit A.D."/>
            <person name="Santos A.J."/>
        </authorList>
    </citation>
    <scope>NUCLEOTIDE SEQUENCE</scope>
    <source>
        <tissue evidence="1">Shoot tissue taken approximately 20 cm above the soil surface</tissue>
    </source>
</reference>